<dbReference type="OMA" id="AEQCECP"/>
<evidence type="ECO:0000313" key="1">
    <source>
        <dbReference type="Proteomes" id="UP001652661"/>
    </source>
</evidence>
<accession>A0A6P4HZ56</accession>
<keyword evidence="1" id="KW-1185">Reference proteome</keyword>
<protein>
    <submittedName>
        <fullName evidence="2">Uncharacterized protein Sprn isoform X1</fullName>
    </submittedName>
</protein>
<dbReference type="RefSeq" id="XP_017021065.1">
    <property type="nucleotide sequence ID" value="XM_017165576.3"/>
</dbReference>
<reference evidence="2" key="1">
    <citation type="submission" date="2025-08" db="UniProtKB">
        <authorList>
            <consortium name="RefSeq"/>
        </authorList>
    </citation>
    <scope>IDENTIFICATION</scope>
    <source>
        <strain evidence="2">14028-0561.14</strain>
        <tissue evidence="2">Whole fly</tissue>
    </source>
</reference>
<dbReference type="AlphaFoldDB" id="A0A6P4HZ56"/>
<evidence type="ECO:0000313" key="2">
    <source>
        <dbReference type="RefSeq" id="XP_017021065.1"/>
    </source>
</evidence>
<sequence length="552" mass="62774">MLDSHVDGYNVVGQSEAPTREVLPSNVPKVKPISVDVQTQKSDVERCTASILQESYEADYSLPDVPLKSLMTHMDIMGRLREQGKVRNFLGFESSSQLERVAEDDACPVPYFIPELEMYCAREEAGHLKELNLATVEETKVLEMEVLETMETCPSQEEEISFHKIEEEIEVAEIKDALSFEFEDINLTNLEVSQAPEMEESSGVENTPEPLVTIPVIEEPISPITIVQEPIRIEEPTSKPLPSRGIGFINSLIGLKPIWRPSVGHCFGDREWKKIQHNEEIKQQTCRALKSLILCINLFKKLKELSQEETQPKQLERSKGTLTYSKIFKQNIFQNHHGELSENALAGGEPVQRNPLVNPERIRLFYKLDASDGWSRNAPDWDSSGSCDSEDSGIKTNLSVTNNYSREIMNIHHPMADRQDIESSGRILFSKPVTLFRFSSVQQAGNLPGPNKHPYSGDIKILERHGLYYILLHEKDSSFLLVYTRIDGNWHIGYKANRTNSCGWFNFNYAFCSEGTPEHFVCTFQEPSHAAEFVARVRNLVIKARFLNLPRF</sequence>
<name>A0A6P4HZ56_DROKI</name>
<proteinExistence type="predicted"/>
<organism evidence="1 2">
    <name type="scientific">Drosophila kikkawai</name>
    <name type="common">Fruit fly</name>
    <dbReference type="NCBI Taxonomy" id="30033"/>
    <lineage>
        <taxon>Eukaryota</taxon>
        <taxon>Metazoa</taxon>
        <taxon>Ecdysozoa</taxon>
        <taxon>Arthropoda</taxon>
        <taxon>Hexapoda</taxon>
        <taxon>Insecta</taxon>
        <taxon>Pterygota</taxon>
        <taxon>Neoptera</taxon>
        <taxon>Endopterygota</taxon>
        <taxon>Diptera</taxon>
        <taxon>Brachycera</taxon>
        <taxon>Muscomorpha</taxon>
        <taxon>Ephydroidea</taxon>
        <taxon>Drosophilidae</taxon>
        <taxon>Drosophila</taxon>
        <taxon>Sophophora</taxon>
    </lineage>
</organism>
<dbReference type="Proteomes" id="UP001652661">
    <property type="component" value="Chromosome 3L"/>
</dbReference>
<dbReference type="OrthoDB" id="7849239at2759"/>
<gene>
    <name evidence="2" type="primary">Sprn</name>
</gene>